<sequence>MVKLKKVFGAQSGIAKFKPCRYPDFWVDWREAIAPQRKRPHANCQAYFKS</sequence>
<reference evidence="1" key="1">
    <citation type="journal article" date="2017" name="Proc. Natl. Acad. Sci. U.S.A.">
        <title>Comparative genomics uncovers the prolific and distinctive metabolic potential of the cyanobacterial genus Moorea.</title>
        <authorList>
            <person name="Leao T."/>
            <person name="Castelao G."/>
            <person name="Korobeynikov A."/>
            <person name="Monroe E.A."/>
            <person name="Podell S."/>
            <person name="Glukhov E."/>
            <person name="Allen E.E."/>
            <person name="Gerwick W.H."/>
            <person name="Gerwick L."/>
        </authorList>
    </citation>
    <scope>NUCLEOTIDE SEQUENCE</scope>
    <source>
        <strain evidence="1">JHB</strain>
    </source>
</reference>
<organism evidence="1">
    <name type="scientific">Moorena producens (strain JHB)</name>
    <dbReference type="NCBI Taxonomy" id="1454205"/>
    <lineage>
        <taxon>Bacteria</taxon>
        <taxon>Bacillati</taxon>
        <taxon>Cyanobacteriota</taxon>
        <taxon>Cyanophyceae</taxon>
        <taxon>Coleofasciculales</taxon>
        <taxon>Coleofasciculaceae</taxon>
        <taxon>Moorena</taxon>
    </lineage>
</organism>
<gene>
    <name evidence="1" type="ORF">BJP36_39345</name>
</gene>
<dbReference type="Proteomes" id="UP000176944">
    <property type="component" value="Chromosome"/>
</dbReference>
<dbReference type="EMBL" id="CP017708">
    <property type="protein sequence ID" value="WAN70112.1"/>
    <property type="molecule type" value="Genomic_DNA"/>
</dbReference>
<protein>
    <submittedName>
        <fullName evidence="1">Uncharacterized protein</fullName>
    </submittedName>
</protein>
<proteinExistence type="predicted"/>
<evidence type="ECO:0000313" key="1">
    <source>
        <dbReference type="EMBL" id="WAN70112.1"/>
    </source>
</evidence>
<reference evidence="1" key="2">
    <citation type="submission" date="2022-10" db="EMBL/GenBank/DDBJ databases">
        <authorList>
            <person name="Ngo T.-E."/>
        </authorList>
    </citation>
    <scope>NUCLEOTIDE SEQUENCE</scope>
    <source>
        <strain evidence="1">JHB</strain>
    </source>
</reference>
<dbReference type="AlphaFoldDB" id="A0A9Q9SV00"/>
<name>A0A9Q9SV00_MOOP1</name>
<accession>A0A9Q9SV00</accession>